<name>A0A084F1H9_9BACT</name>
<dbReference type="EMBL" id="JFDP01000016">
    <property type="protein sequence ID" value="KEZ24071.1"/>
    <property type="molecule type" value="Genomic_DNA"/>
</dbReference>
<dbReference type="RefSeq" id="WP_038101825.1">
    <property type="nucleotide sequence ID" value="NZ_JFDP01000016.1"/>
</dbReference>
<evidence type="ECO:0000256" key="2">
    <source>
        <dbReference type="SAM" id="SignalP"/>
    </source>
</evidence>
<feature type="region of interest" description="Disordered" evidence="1">
    <location>
        <begin position="1218"/>
        <end position="1256"/>
    </location>
</feature>
<keyword evidence="4" id="KW-1185">Reference proteome</keyword>
<evidence type="ECO:0000256" key="1">
    <source>
        <dbReference type="SAM" id="MobiDB-lite"/>
    </source>
</evidence>
<feature type="compositionally biased region" description="Pro residues" evidence="1">
    <location>
        <begin position="1220"/>
        <end position="1239"/>
    </location>
</feature>
<keyword evidence="2" id="KW-0732">Signal</keyword>
<dbReference type="eggNOG" id="ENOG5033TDI">
    <property type="taxonomic scope" value="Bacteria"/>
</dbReference>
<evidence type="ECO:0000313" key="4">
    <source>
        <dbReference type="Proteomes" id="UP000028537"/>
    </source>
</evidence>
<feature type="chain" id="PRO_5001775027" description="PDxFFG protein" evidence="2">
    <location>
        <begin position="22"/>
        <end position="1928"/>
    </location>
</feature>
<reference evidence="3 4" key="1">
    <citation type="submission" date="2014-02" db="EMBL/GenBank/DDBJ databases">
        <title>Genome sequence of Ureaplasma diversum strain 246.</title>
        <authorList>
            <person name="Sirand-Pugnet P."/>
            <person name="Breton M."/>
            <person name="Dordet-Frisoni E."/>
            <person name="Baranowski E."/>
            <person name="Barre A."/>
            <person name="Couture C."/>
            <person name="Dupuy V."/>
            <person name="Gaurivaud P."/>
            <person name="Jacob D."/>
            <person name="Lemaitre C."/>
            <person name="Manso-Silvan L."/>
            <person name="Nikolski M."/>
            <person name="Nouvel L.-X."/>
            <person name="Poumarat F."/>
            <person name="Tardy F."/>
            <person name="Thebault P."/>
            <person name="Theil S."/>
            <person name="Citti C."/>
            <person name="Thiaucourt F."/>
            <person name="Blanchard A."/>
        </authorList>
    </citation>
    <scope>NUCLEOTIDE SEQUENCE [LARGE SCALE GENOMIC DNA]</scope>
    <source>
        <strain evidence="3 4">NCTC 246</strain>
    </source>
</reference>
<dbReference type="Proteomes" id="UP000028537">
    <property type="component" value="Unassembled WGS sequence"/>
</dbReference>
<gene>
    <name evidence="3" type="ORF">UDIV_1120</name>
</gene>
<proteinExistence type="predicted"/>
<comment type="caution">
    <text evidence="3">The sequence shown here is derived from an EMBL/GenBank/DDBJ whole genome shotgun (WGS) entry which is preliminary data.</text>
</comment>
<evidence type="ECO:0000313" key="3">
    <source>
        <dbReference type="EMBL" id="KEZ24071.1"/>
    </source>
</evidence>
<protein>
    <recommendedName>
        <fullName evidence="5">PDxFFG protein</fullName>
    </recommendedName>
</protein>
<accession>A0A084F1H9</accession>
<evidence type="ECO:0008006" key="5">
    <source>
        <dbReference type="Google" id="ProtNLM"/>
    </source>
</evidence>
<dbReference type="NCBIfam" id="NF012210">
    <property type="entry name" value="PDxFFG"/>
    <property type="match status" value="1"/>
</dbReference>
<dbReference type="OrthoDB" id="403891at2"/>
<feature type="compositionally biased region" description="Low complexity" evidence="1">
    <location>
        <begin position="1240"/>
        <end position="1256"/>
    </location>
</feature>
<feature type="signal peptide" evidence="2">
    <location>
        <begin position="1"/>
        <end position="21"/>
    </location>
</feature>
<sequence length="1928" mass="218079">MKKRLGLGAKFGIAFASVAVAAGAVVGFMKLYSEHHKGLKIEIRSDFSTSIPAHQVQKANFVDGTDKPVASYDPNNATKDTPVTLLVDLGNEKAGKVLPYKEFFQLFAEVTNDLPRFKLEAGPIVFKNEYVESLLPHEFIQYTNWFLNNVSWGPDLLTLRQFKLGRGVKINGNSITLGQHGGSKEQTEIEFYPDGFFGSLPLYSALTGSGNHPDRLTNQLNTKGMLKEELEAYVKNIPWLISYQNAPANPAGMKLIETIKYAKNLYVFDASSYLNLDKDPLNFEVWQAFSKRKATNLLNLRYLVTGKDQAEVAKKALAILKELVVVKGFTLKPEHQFTSLKISDQTLYKFSSISDVKQKGVTSTKPANSSFQSLLNPALEISGKGGLVNGAESDLKLEVSLYRQDHVHSKYNPQRDPIVYGRLDSAVANAFVEITKNAFNYYLKDQVNFKNLYAANVHLTNKTLLVYDHDQTKVNSRFYFSKTQAAQAEVKDYDLAKLKQITIKQVNKKSNNELELITTGDEIYTLKQPTNNKKGYSYDSRFDDSFNTLKVAIDYYDTFTPRVIESNTLFVDGKVINVYKIYTDIYSGLIDKVVNKSPHLLKEIDGLHAELKEDENGILQYELKDGKYRGFGASDRLPYIAVVAQSDPGFESTGIDYLKYVGAHEYGHHQTLQYIKDTSNQKVSSIVGAIDNRAGVSFESFHNTDVLQLYLDARSSGLKVRITDNTYQPNKKGAYTNFNYNVPTQDKPLRWENAFDIFGSVNGQNPDELLMRTDRRFLQHFDDVKTASQARNIKPFDFYLMNSFDHESGTVNPAINDSINDLSQLNAMYFRKDSQQGFNFNSVNGFKGLKYYEGIVKDGVGNPIKFDANGLPVVFELADPTKVRGPYQPEDIKVLIKTRDNIDVVDPRNYLVTNEAGSQQVNINRFVQAALQIRNSILNLIVTQFGINGWDSKVNGFNLSNAINNSYSDDFVVRNFNPGMIGSNEQSFRELNKFFFENPKFSVLKRTNAAEKLADTPEINKLWLNIRHPSKVWQSSTPGANLVGLSTMFRDSADKLASDDLDPNTKQARDLALRHRANPGNFPIFSKYNYFGLAVESANGDYYVAQPDTEVFYNSANLKGAAHFENLINPLDDKFKLLQANELFEFWKTKGLKPLTTLATNDPSAKPNDKGQLPTRPIFQFETLNNVDKVEDLKKPENFNFVYNLGKSAEPLFNYFANPNPAPAQPATPATTPPTPATTPPADTTSTSTSTPTKSPFVFNTNKKAFEVKSLDDLYELISIDPTKYTIGEVTNPENGQTVARGRQWDLDYVQQRFDLKKYYDEAVKPKLTGEAKTSYTYEVFLKTFGYSTLMDQFADNLTYLVKSPKDLTLDKLNTLEHIFDGEFGLRGYGSFGAKIFQNAYAAPKLNKANKFKPGKDDIDYRSTEVIVNEIKKYFTRFNIKPTNIHLGQILALTYGFDVTVVPDVVESQGANPQAIPFYLRRISQNDGLPSITTDLKTGEKKRNGKYWNSTLNDLNNSRMETKLNDVFSDYTYNISEVLTRDYVQITYAPSEDETKNLPNYITGLNEFNTGNERVFAGDNTKQWLSRTITPFFVSGWQDNRDKINIWSLPIMFALRDHAKFADATSESLDSYYQTNKDIYDAIAKGAIDQNTRPAIVQKLQAYKLDLLEVAKKITENKNAALLSYDSYEVANNARPTYIGRTTKTNNGFFKDRWLRKVLGWEIYDDKREPIVDNNIKITELDNKTKVTDRARALWMYTLKSQGVGDRTLSGIHRNKETDTTLLWGFIPKAYKDKVKYIALENKTTKQLEYIKVSTNNTSNMFYLKKQSDLSSKVTLEDEGYVAWTSDYAILSNFSNSLIDLDAARTYGSNFRLFFVDENKKEIENLMSLGSVKYIGENGKAASTAPIYANKNETDNQVYIRISNQFSI</sequence>
<organism evidence="3 4">
    <name type="scientific">Ureaplasma diversum NCTC 246</name>
    <dbReference type="NCBI Taxonomy" id="1188241"/>
    <lineage>
        <taxon>Bacteria</taxon>
        <taxon>Bacillati</taxon>
        <taxon>Mycoplasmatota</taxon>
        <taxon>Mycoplasmoidales</taxon>
        <taxon>Mycoplasmoidaceae</taxon>
        <taxon>Ureaplasma</taxon>
    </lineage>
</organism>